<dbReference type="EMBL" id="REGN01005610">
    <property type="protein sequence ID" value="RNA12809.1"/>
    <property type="molecule type" value="Genomic_DNA"/>
</dbReference>
<dbReference type="AlphaFoldDB" id="A0A3M7QNH3"/>
<feature type="region of interest" description="Disordered" evidence="1">
    <location>
        <begin position="1"/>
        <end position="20"/>
    </location>
</feature>
<evidence type="ECO:0000256" key="1">
    <source>
        <dbReference type="SAM" id="MobiDB-lite"/>
    </source>
</evidence>
<gene>
    <name evidence="2" type="ORF">BpHYR1_023123</name>
</gene>
<dbReference type="Proteomes" id="UP000276133">
    <property type="component" value="Unassembled WGS sequence"/>
</dbReference>
<dbReference type="SUPFAM" id="SSF53098">
    <property type="entry name" value="Ribonuclease H-like"/>
    <property type="match status" value="1"/>
</dbReference>
<keyword evidence="3" id="KW-1185">Reference proteome</keyword>
<evidence type="ECO:0000313" key="2">
    <source>
        <dbReference type="EMBL" id="RNA12809.1"/>
    </source>
</evidence>
<organism evidence="2 3">
    <name type="scientific">Brachionus plicatilis</name>
    <name type="common">Marine rotifer</name>
    <name type="synonym">Brachionus muelleri</name>
    <dbReference type="NCBI Taxonomy" id="10195"/>
    <lineage>
        <taxon>Eukaryota</taxon>
        <taxon>Metazoa</taxon>
        <taxon>Spiralia</taxon>
        <taxon>Gnathifera</taxon>
        <taxon>Rotifera</taxon>
        <taxon>Eurotatoria</taxon>
        <taxon>Monogononta</taxon>
        <taxon>Pseudotrocha</taxon>
        <taxon>Ploima</taxon>
        <taxon>Brachionidae</taxon>
        <taxon>Brachionus</taxon>
    </lineage>
</organism>
<accession>A0A3M7QNH3</accession>
<sequence length="157" mass="18270">MIIGRGVQKKTKLSQPSLPKQHPRILSNFDFEKSAIERPWENFTATYLVSLLEPFHDLTIDLQKDFGSISIVYPAFKGLLKHINQIKTKPDLKDMADELDRSLKSRFSFVETNPVYVVATLLNPSFSFLFNDPEESLFYERVLKEQFLNYIRPQSNI</sequence>
<evidence type="ECO:0000313" key="3">
    <source>
        <dbReference type="Proteomes" id="UP000276133"/>
    </source>
</evidence>
<protein>
    <submittedName>
        <fullName evidence="2">Zinc finger BED domain-containing 4-like</fullName>
    </submittedName>
</protein>
<proteinExistence type="predicted"/>
<dbReference type="OrthoDB" id="10057873at2759"/>
<reference evidence="2 3" key="1">
    <citation type="journal article" date="2018" name="Sci. Rep.">
        <title>Genomic signatures of local adaptation to the degree of environmental predictability in rotifers.</title>
        <authorList>
            <person name="Franch-Gras L."/>
            <person name="Hahn C."/>
            <person name="Garcia-Roger E.M."/>
            <person name="Carmona M.J."/>
            <person name="Serra M."/>
            <person name="Gomez A."/>
        </authorList>
    </citation>
    <scope>NUCLEOTIDE SEQUENCE [LARGE SCALE GENOMIC DNA]</scope>
    <source>
        <strain evidence="2">HYR1</strain>
    </source>
</reference>
<comment type="caution">
    <text evidence="2">The sequence shown here is derived from an EMBL/GenBank/DDBJ whole genome shotgun (WGS) entry which is preliminary data.</text>
</comment>
<dbReference type="InterPro" id="IPR012337">
    <property type="entry name" value="RNaseH-like_sf"/>
</dbReference>
<name>A0A3M7QNH3_BRAPC</name>